<protein>
    <submittedName>
        <fullName evidence="1">Uncharacterized protein</fullName>
    </submittedName>
</protein>
<dbReference type="AlphaFoldDB" id="A0A415E4Y7"/>
<accession>A0A415E4Y7</accession>
<dbReference type="RefSeq" id="WP_067537926.1">
    <property type="nucleotide sequence ID" value="NZ_AP025567.1"/>
</dbReference>
<evidence type="ECO:0000313" key="1">
    <source>
        <dbReference type="EMBL" id="RHJ88691.1"/>
    </source>
</evidence>
<reference evidence="1 2" key="1">
    <citation type="submission" date="2018-08" db="EMBL/GenBank/DDBJ databases">
        <title>A genome reference for cultivated species of the human gut microbiota.</title>
        <authorList>
            <person name="Zou Y."/>
            <person name="Xue W."/>
            <person name="Luo G."/>
        </authorList>
    </citation>
    <scope>NUCLEOTIDE SEQUENCE [LARGE SCALE GENOMIC DNA]</scope>
    <source>
        <strain evidence="1 2">AM07-24</strain>
    </source>
</reference>
<evidence type="ECO:0000313" key="2">
    <source>
        <dbReference type="Proteomes" id="UP000284841"/>
    </source>
</evidence>
<dbReference type="Proteomes" id="UP000284841">
    <property type="component" value="Unassembled WGS sequence"/>
</dbReference>
<dbReference type="OrthoDB" id="9882785at2"/>
<proteinExistence type="predicted"/>
<name>A0A415E4Y7_9FIRM</name>
<gene>
    <name evidence="1" type="ORF">DW099_09960</name>
</gene>
<sequence length="67" mass="7690">MRELLYKDYVLKIRESSRDTDIEIMKDDELVLRITFAPGVSDEIILEGVEESLEIVDAMKSDAGKEQ</sequence>
<keyword evidence="2" id="KW-1185">Reference proteome</keyword>
<dbReference type="EMBL" id="QRMS01000002">
    <property type="protein sequence ID" value="RHJ88691.1"/>
    <property type="molecule type" value="Genomic_DNA"/>
</dbReference>
<comment type="caution">
    <text evidence="1">The sequence shown here is derived from an EMBL/GenBank/DDBJ whole genome shotgun (WGS) entry which is preliminary data.</text>
</comment>
<organism evidence="1 2">
    <name type="scientific">Emergencia timonensis</name>
    <dbReference type="NCBI Taxonomy" id="1776384"/>
    <lineage>
        <taxon>Bacteria</taxon>
        <taxon>Bacillati</taxon>
        <taxon>Bacillota</taxon>
        <taxon>Clostridia</taxon>
        <taxon>Peptostreptococcales</taxon>
        <taxon>Anaerovoracaceae</taxon>
        <taxon>Emergencia</taxon>
    </lineage>
</organism>
<dbReference type="GeneID" id="83004550"/>